<evidence type="ECO:0000313" key="2">
    <source>
        <dbReference type="Proteomes" id="UP001144036"/>
    </source>
</evidence>
<dbReference type="InterPro" id="IPR015996">
    <property type="entry name" value="UCP028451"/>
</dbReference>
<sequence>MGFTGIPDEAFMFYEGLEADNSKTYFVRHKSLYEEAVRAPMQALADELAEEFGEAKLFRPYRDVRYARDKSPYKTHQGAFVGLMPGIGFYAQISADGLRAAGGVYSQAPDQVARFRAAVDEDVTGKPLERIVAALDAAGYERGGDRLKTRPRGVPADHPRLDLLRHRSLYAGRGFEPEPWVHTAEAADRVRACWRDFGPLIDWLCAHVRGSELPDRT</sequence>
<proteinExistence type="predicted"/>
<reference evidence="1" key="1">
    <citation type="submission" date="2022-11" db="EMBL/GenBank/DDBJ databases">
        <title>Nonomuraea corallina sp. nov., a new species of the genus Nonomuraea isolated from sea side sediment in Thai sea.</title>
        <authorList>
            <person name="Ngamcharungchit C."/>
            <person name="Matsumoto A."/>
            <person name="Suriyachadkun C."/>
            <person name="Panbangred W."/>
            <person name="Inahashi Y."/>
            <person name="Intra B."/>
        </authorList>
    </citation>
    <scope>NUCLEOTIDE SEQUENCE</scope>
    <source>
        <strain evidence="1">MCN248</strain>
    </source>
</reference>
<dbReference type="InterPro" id="IPR012808">
    <property type="entry name" value="CHP02453"/>
</dbReference>
<dbReference type="EMBL" id="JAPNNL010000171">
    <property type="protein sequence ID" value="MDA0637688.1"/>
    <property type="molecule type" value="Genomic_DNA"/>
</dbReference>
<dbReference type="RefSeq" id="WP_270158586.1">
    <property type="nucleotide sequence ID" value="NZ_JAPNNL010000171.1"/>
</dbReference>
<dbReference type="PIRSF" id="PIRSF028451">
    <property type="entry name" value="UCP028451"/>
    <property type="match status" value="1"/>
</dbReference>
<dbReference type="Pfam" id="PF09365">
    <property type="entry name" value="DUF2461"/>
    <property type="match status" value="1"/>
</dbReference>
<dbReference type="NCBIfam" id="TIGR02453">
    <property type="entry name" value="TIGR02453 family protein"/>
    <property type="match status" value="1"/>
</dbReference>
<organism evidence="1 2">
    <name type="scientific">Nonomuraea corallina</name>
    <dbReference type="NCBI Taxonomy" id="2989783"/>
    <lineage>
        <taxon>Bacteria</taxon>
        <taxon>Bacillati</taxon>
        <taxon>Actinomycetota</taxon>
        <taxon>Actinomycetes</taxon>
        <taxon>Streptosporangiales</taxon>
        <taxon>Streptosporangiaceae</taxon>
        <taxon>Nonomuraea</taxon>
    </lineage>
</organism>
<keyword evidence="2" id="KW-1185">Reference proteome</keyword>
<dbReference type="PANTHER" id="PTHR36452">
    <property type="entry name" value="CHROMOSOME 12, WHOLE GENOME SHOTGUN SEQUENCE"/>
    <property type="match status" value="1"/>
</dbReference>
<dbReference type="Proteomes" id="UP001144036">
    <property type="component" value="Unassembled WGS sequence"/>
</dbReference>
<comment type="caution">
    <text evidence="1">The sequence shown here is derived from an EMBL/GenBank/DDBJ whole genome shotgun (WGS) entry which is preliminary data.</text>
</comment>
<evidence type="ECO:0000313" key="1">
    <source>
        <dbReference type="EMBL" id="MDA0637688.1"/>
    </source>
</evidence>
<name>A0ABT4SKE3_9ACTN</name>
<dbReference type="PANTHER" id="PTHR36452:SF1">
    <property type="entry name" value="DUF2461 DOMAIN-CONTAINING PROTEIN"/>
    <property type="match status" value="1"/>
</dbReference>
<protein>
    <submittedName>
        <fullName evidence="1">DUF2461 domain-containing protein</fullName>
    </submittedName>
</protein>
<accession>A0ABT4SKE3</accession>
<gene>
    <name evidence="1" type="ORF">OUY22_30135</name>
</gene>